<sequence>MTDQQKWHADVARLIAAIKSISDHLEAVNRSAVARRLKSDSKRLRSASERLVSDLMDIRYETEGGRTYGAALEKSAAYAVTFTLAMTDMARKNQIKYAPIATDAVITAKKLIDQVIAEAQQTTVEKAVLAYGHD</sequence>
<organism evidence="1 2">
    <name type="scientific">Alicyclobacillus fastidiosus</name>
    <dbReference type="NCBI Taxonomy" id="392011"/>
    <lineage>
        <taxon>Bacteria</taxon>
        <taxon>Bacillati</taxon>
        <taxon>Bacillota</taxon>
        <taxon>Bacilli</taxon>
        <taxon>Bacillales</taxon>
        <taxon>Alicyclobacillaceae</taxon>
        <taxon>Alicyclobacillus</taxon>
    </lineage>
</organism>
<accession>A0ABV5AIF6</accession>
<name>A0ABV5AIF6_9BACL</name>
<dbReference type="EMBL" id="JBDXSU010000016">
    <property type="protein sequence ID" value="MFB5192026.1"/>
    <property type="molecule type" value="Genomic_DNA"/>
</dbReference>
<evidence type="ECO:0000313" key="1">
    <source>
        <dbReference type="EMBL" id="MFB5192026.1"/>
    </source>
</evidence>
<proteinExistence type="predicted"/>
<keyword evidence="2" id="KW-1185">Reference proteome</keyword>
<comment type="caution">
    <text evidence="1">The sequence shown here is derived from an EMBL/GenBank/DDBJ whole genome shotgun (WGS) entry which is preliminary data.</text>
</comment>
<reference evidence="1 2" key="1">
    <citation type="journal article" date="2024" name="Int. J. Mol. Sci.">
        <title>Exploration of Alicyclobacillus spp. Genome in Search of Antibiotic Resistance.</title>
        <authorList>
            <person name="Bucka-Kolendo J."/>
            <person name="Kiousi D.E."/>
            <person name="Dekowska A."/>
            <person name="Mikolajczuk-Szczyrba A."/>
            <person name="Karadedos D.M."/>
            <person name="Michael P."/>
            <person name="Galanis A."/>
            <person name="Sokolowska B."/>
        </authorList>
    </citation>
    <scope>NUCLEOTIDE SEQUENCE [LARGE SCALE GENOMIC DNA]</scope>
    <source>
        <strain evidence="1 2">KKP 3000</strain>
    </source>
</reference>
<protein>
    <submittedName>
        <fullName evidence="1">Uncharacterized protein</fullName>
    </submittedName>
</protein>
<dbReference type="Proteomes" id="UP001579974">
    <property type="component" value="Unassembled WGS sequence"/>
</dbReference>
<dbReference type="RefSeq" id="WP_275476042.1">
    <property type="nucleotide sequence ID" value="NZ_CP162940.1"/>
</dbReference>
<evidence type="ECO:0000313" key="2">
    <source>
        <dbReference type="Proteomes" id="UP001579974"/>
    </source>
</evidence>
<gene>
    <name evidence="1" type="ORF">KKP3000_000818</name>
</gene>